<sequence length="320" mass="37367">MVETPRIRALRAELANLHAELNAYELQWTDRQVFLASQGYMLRPRHRPGWVPSWKTDTSKHPDKFEDYWELPLREHLIDATRISDGRLVYVKRVRNGDAESTIARMLSSSRFSEDPRNHCVPVLDYFVDKDDTSIAYMVMPFLRLTDDPPFETVNDIIDYGSQIILEKNIMMDADSLFLKGYHPVRSDYLPDGCTPAPRLWRTKGHIKVWQDVPELSFDVPYDPFKVDIFILGNMFKREIYNNYSNVDFLLPFVNAMTLNDLKARPDALEAEKIWGNTCAKVSWLQRGCRSRGRNEVWVEKLALDTYTTARRIFGSHRDV</sequence>
<dbReference type="EMBL" id="MLYV02000201">
    <property type="protein sequence ID" value="PSS32055.1"/>
    <property type="molecule type" value="Genomic_DNA"/>
</dbReference>
<evidence type="ECO:0000313" key="1">
    <source>
        <dbReference type="EMBL" id="PSS32055.1"/>
    </source>
</evidence>
<keyword evidence="2" id="KW-1185">Reference proteome</keyword>
<dbReference type="STRING" id="98765.A0A2R6RPY4"/>
<dbReference type="OrthoDB" id="5987198at2759"/>
<gene>
    <name evidence="1" type="ORF">PHLCEN_2v2162</name>
</gene>
<organism evidence="1 2">
    <name type="scientific">Hermanssonia centrifuga</name>
    <dbReference type="NCBI Taxonomy" id="98765"/>
    <lineage>
        <taxon>Eukaryota</taxon>
        <taxon>Fungi</taxon>
        <taxon>Dikarya</taxon>
        <taxon>Basidiomycota</taxon>
        <taxon>Agaricomycotina</taxon>
        <taxon>Agaricomycetes</taxon>
        <taxon>Polyporales</taxon>
        <taxon>Meruliaceae</taxon>
        <taxon>Hermanssonia</taxon>
    </lineage>
</organism>
<protein>
    <submittedName>
        <fullName evidence="1">Uncharacterized protein</fullName>
    </submittedName>
</protein>
<dbReference type="Proteomes" id="UP000186601">
    <property type="component" value="Unassembled WGS sequence"/>
</dbReference>
<dbReference type="AlphaFoldDB" id="A0A2R6RPY4"/>
<proteinExistence type="predicted"/>
<accession>A0A2R6RPY4</accession>
<comment type="caution">
    <text evidence="1">The sequence shown here is derived from an EMBL/GenBank/DDBJ whole genome shotgun (WGS) entry which is preliminary data.</text>
</comment>
<evidence type="ECO:0000313" key="2">
    <source>
        <dbReference type="Proteomes" id="UP000186601"/>
    </source>
</evidence>
<reference evidence="1 2" key="1">
    <citation type="submission" date="2018-02" db="EMBL/GenBank/DDBJ databases">
        <title>Genome sequence of the basidiomycete white-rot fungus Phlebia centrifuga.</title>
        <authorList>
            <person name="Granchi Z."/>
            <person name="Peng M."/>
            <person name="de Vries R.P."/>
            <person name="Hilden K."/>
            <person name="Makela M.R."/>
            <person name="Grigoriev I."/>
            <person name="Riley R."/>
        </authorList>
    </citation>
    <scope>NUCLEOTIDE SEQUENCE [LARGE SCALE GENOMIC DNA]</scope>
    <source>
        <strain evidence="1 2">FBCC195</strain>
    </source>
</reference>
<name>A0A2R6RPY4_9APHY</name>